<feature type="domain" description="U3 small nucleolar RNA-associated protein 13 C-terminal" evidence="2">
    <location>
        <begin position="2"/>
        <end position="42"/>
    </location>
</feature>
<dbReference type="EMBL" id="OIVN01002791">
    <property type="protein sequence ID" value="SPD06491.1"/>
    <property type="molecule type" value="Genomic_DNA"/>
</dbReference>
<feature type="region of interest" description="Disordered" evidence="1">
    <location>
        <begin position="70"/>
        <end position="111"/>
    </location>
</feature>
<name>A0A2N9H4D4_FAGSY</name>
<evidence type="ECO:0000259" key="2">
    <source>
        <dbReference type="Pfam" id="PF08625"/>
    </source>
</evidence>
<gene>
    <name evidence="3" type="ORF">FSB_LOCUS34373</name>
</gene>
<dbReference type="Pfam" id="PF08625">
    <property type="entry name" value="Utp13"/>
    <property type="match status" value="1"/>
</dbReference>
<organism evidence="3">
    <name type="scientific">Fagus sylvatica</name>
    <name type="common">Beechnut</name>
    <dbReference type="NCBI Taxonomy" id="28930"/>
    <lineage>
        <taxon>Eukaryota</taxon>
        <taxon>Viridiplantae</taxon>
        <taxon>Streptophyta</taxon>
        <taxon>Embryophyta</taxon>
        <taxon>Tracheophyta</taxon>
        <taxon>Spermatophyta</taxon>
        <taxon>Magnoliopsida</taxon>
        <taxon>eudicotyledons</taxon>
        <taxon>Gunneridae</taxon>
        <taxon>Pentapetalae</taxon>
        <taxon>rosids</taxon>
        <taxon>fabids</taxon>
        <taxon>Fagales</taxon>
        <taxon>Fagaceae</taxon>
        <taxon>Fagus</taxon>
    </lineage>
</organism>
<dbReference type="GO" id="GO:0032040">
    <property type="term" value="C:small-subunit processome"/>
    <property type="evidence" value="ECO:0007669"/>
    <property type="project" value="InterPro"/>
</dbReference>
<accession>A0A2N9H4D4</accession>
<protein>
    <recommendedName>
        <fullName evidence="2">U3 small nucleolar RNA-associated protein 13 C-terminal domain-containing protein</fullName>
    </recommendedName>
</protein>
<sequence length="123" mass="13930">MFQIKGIGELLEGLMPYSQRHYSRIDRLVRSTFLLDYTLTGMSVVEPEIDAKEREDESLMHSDVKDVDVMLLTENADSEQKQTSEEEPKASSKKRKSKKSKESSSKKVKGVAYTKVEAVSLQA</sequence>
<feature type="compositionally biased region" description="Basic and acidic residues" evidence="1">
    <location>
        <begin position="78"/>
        <end position="90"/>
    </location>
</feature>
<reference evidence="3" key="1">
    <citation type="submission" date="2018-02" db="EMBL/GenBank/DDBJ databases">
        <authorList>
            <person name="Cohen D.B."/>
            <person name="Kent A.D."/>
        </authorList>
    </citation>
    <scope>NUCLEOTIDE SEQUENCE</scope>
</reference>
<proteinExistence type="predicted"/>
<evidence type="ECO:0000313" key="3">
    <source>
        <dbReference type="EMBL" id="SPD06491.1"/>
    </source>
</evidence>
<dbReference type="AlphaFoldDB" id="A0A2N9H4D4"/>
<evidence type="ECO:0000256" key="1">
    <source>
        <dbReference type="SAM" id="MobiDB-lite"/>
    </source>
</evidence>
<dbReference type="InterPro" id="IPR013934">
    <property type="entry name" value="Utp13_C"/>
</dbReference>
<dbReference type="GO" id="GO:0006364">
    <property type="term" value="P:rRNA processing"/>
    <property type="evidence" value="ECO:0007669"/>
    <property type="project" value="InterPro"/>
</dbReference>